<evidence type="ECO:0000313" key="1">
    <source>
        <dbReference type="EMBL" id="KAI5313490.1"/>
    </source>
</evidence>
<comment type="caution">
    <text evidence="1">The sequence shown here is derived from an EMBL/GenBank/DDBJ whole genome shotgun (WGS) entry which is preliminary data.</text>
</comment>
<dbReference type="InterPro" id="IPR053134">
    <property type="entry name" value="RNA-dir_DNA_polymerase"/>
</dbReference>
<dbReference type="EMBL" id="JAJFAZ020000008">
    <property type="protein sequence ID" value="KAI5313490.1"/>
    <property type="molecule type" value="Genomic_DNA"/>
</dbReference>
<sequence>MPTKRMAFQLKPLYISAHFDRVLVRKVLVGTEAKVNILPSLVTKNLKKSSNELILTKTTVSGFVGDTIRSKRIIPLQVRVREKVWVAIFFMVETTGHFSAFLGRDWIHGSQEDDAFEIKEVELAPTEMDDSKAEVQDPLLEINLETEDNYRPIYISRLMEPELHTKMEELLREFKDCFAWDYTEIHGFTPEDEYLMPMADLLIDGAAKHEISSFVDGHSGYNQIFKAEDDVHKTTFICPSSFGTFERFIANSARKFEPFSSLQKLKDEDQFTWEEVHQKDCDAIEEYLSKPPVLIPPK</sequence>
<evidence type="ECO:0000313" key="2">
    <source>
        <dbReference type="Proteomes" id="UP001054821"/>
    </source>
</evidence>
<dbReference type="AlphaFoldDB" id="A0AAD4UVA1"/>
<name>A0AAD4UVA1_PRUDU</name>
<dbReference type="SUPFAM" id="SSF56672">
    <property type="entry name" value="DNA/RNA polymerases"/>
    <property type="match status" value="1"/>
</dbReference>
<dbReference type="PANTHER" id="PTHR24559">
    <property type="entry name" value="TRANSPOSON TY3-I GAG-POL POLYPROTEIN"/>
    <property type="match status" value="1"/>
</dbReference>
<protein>
    <recommendedName>
        <fullName evidence="3">Reverse transcriptase domain-containing protein</fullName>
    </recommendedName>
</protein>
<dbReference type="Gene3D" id="3.30.70.270">
    <property type="match status" value="1"/>
</dbReference>
<organism evidence="1 2">
    <name type="scientific">Prunus dulcis</name>
    <name type="common">Almond</name>
    <name type="synonym">Amygdalus dulcis</name>
    <dbReference type="NCBI Taxonomy" id="3755"/>
    <lineage>
        <taxon>Eukaryota</taxon>
        <taxon>Viridiplantae</taxon>
        <taxon>Streptophyta</taxon>
        <taxon>Embryophyta</taxon>
        <taxon>Tracheophyta</taxon>
        <taxon>Spermatophyta</taxon>
        <taxon>Magnoliopsida</taxon>
        <taxon>eudicotyledons</taxon>
        <taxon>Gunneridae</taxon>
        <taxon>Pentapetalae</taxon>
        <taxon>rosids</taxon>
        <taxon>fabids</taxon>
        <taxon>Rosales</taxon>
        <taxon>Rosaceae</taxon>
        <taxon>Amygdaloideae</taxon>
        <taxon>Amygdaleae</taxon>
        <taxon>Prunus</taxon>
    </lineage>
</organism>
<dbReference type="InterPro" id="IPR043502">
    <property type="entry name" value="DNA/RNA_pol_sf"/>
</dbReference>
<reference evidence="1 2" key="1">
    <citation type="journal article" date="2022" name="G3 (Bethesda)">
        <title>Whole-genome sequence and methylome profiling of the almond [Prunus dulcis (Mill.) D.A. Webb] cultivar 'Nonpareil'.</title>
        <authorList>
            <person name="D'Amico-Willman K.M."/>
            <person name="Ouma W.Z."/>
            <person name="Meulia T."/>
            <person name="Sideli G.M."/>
            <person name="Gradziel T.M."/>
            <person name="Fresnedo-Ramirez J."/>
        </authorList>
    </citation>
    <scope>NUCLEOTIDE SEQUENCE [LARGE SCALE GENOMIC DNA]</scope>
    <source>
        <strain evidence="1">Clone GOH B32 T37-40</strain>
    </source>
</reference>
<evidence type="ECO:0008006" key="3">
    <source>
        <dbReference type="Google" id="ProtNLM"/>
    </source>
</evidence>
<accession>A0AAD4UVA1</accession>
<dbReference type="Gene3D" id="3.10.10.10">
    <property type="entry name" value="HIV Type 1 Reverse Transcriptase, subunit A, domain 1"/>
    <property type="match status" value="1"/>
</dbReference>
<dbReference type="Proteomes" id="UP001054821">
    <property type="component" value="Chromosome 8"/>
</dbReference>
<keyword evidence="2" id="KW-1185">Reference proteome</keyword>
<dbReference type="PANTHER" id="PTHR24559:SF444">
    <property type="entry name" value="REVERSE TRANSCRIPTASE DOMAIN-CONTAINING PROTEIN"/>
    <property type="match status" value="1"/>
</dbReference>
<dbReference type="InterPro" id="IPR043128">
    <property type="entry name" value="Rev_trsase/Diguanyl_cyclase"/>
</dbReference>
<gene>
    <name evidence="1" type="ORF">L3X38_042666</name>
</gene>
<proteinExistence type="predicted"/>